<dbReference type="CDD" id="cd00293">
    <property type="entry name" value="USP-like"/>
    <property type="match status" value="1"/>
</dbReference>
<dbReference type="PANTHER" id="PTHR46268:SF15">
    <property type="entry name" value="UNIVERSAL STRESS PROTEIN HP_0031"/>
    <property type="match status" value="1"/>
</dbReference>
<evidence type="ECO:0000256" key="1">
    <source>
        <dbReference type="ARBA" id="ARBA00008791"/>
    </source>
</evidence>
<feature type="domain" description="UspA" evidence="2">
    <location>
        <begin position="215"/>
        <end position="272"/>
    </location>
</feature>
<dbReference type="InterPro" id="IPR006015">
    <property type="entry name" value="Universal_stress_UspA"/>
</dbReference>
<protein>
    <submittedName>
        <fullName evidence="3">Universal stress protein family protein</fullName>
    </submittedName>
</protein>
<dbReference type="Proteomes" id="UP000199356">
    <property type="component" value="Unassembled WGS sequence"/>
</dbReference>
<dbReference type="EMBL" id="FOXA01000026">
    <property type="protein sequence ID" value="SFQ01153.1"/>
    <property type="molecule type" value="Genomic_DNA"/>
</dbReference>
<dbReference type="Gene3D" id="3.40.50.12370">
    <property type="match status" value="1"/>
</dbReference>
<dbReference type="InterPro" id="IPR006016">
    <property type="entry name" value="UspA"/>
</dbReference>
<evidence type="ECO:0000313" key="4">
    <source>
        <dbReference type="Proteomes" id="UP000199356"/>
    </source>
</evidence>
<dbReference type="PRINTS" id="PR01438">
    <property type="entry name" value="UNVRSLSTRESS"/>
</dbReference>
<sequence>MSIKNILVAHTGSAAFPSSLRHAVQIAVRHDAWLTALYGNTSSYFDQVLELTGDMKKKLSSVRKARIEDSRRLFEAEVEAAGMSDRSRFLEPEDVGNLSPSEVGRHFDFVVTGFHPNRPADEFRAVSPDIIALQSGRPVLVVPDGYTATSRADHALVAWDGKRAAARALNDSMFILEEKPRKVSLVTVGNLLHDSPQAISIKSHLERHGIEAEHISLPEVRRGIAGSIQKTANEIGAKLIVMGAYEHSKFSQDIFGGVTHEVVRSTSVPVFMSH</sequence>
<keyword evidence="4" id="KW-1185">Reference proteome</keyword>
<dbReference type="SUPFAM" id="SSF52402">
    <property type="entry name" value="Adenine nucleotide alpha hydrolases-like"/>
    <property type="match status" value="2"/>
</dbReference>
<evidence type="ECO:0000259" key="2">
    <source>
        <dbReference type="Pfam" id="PF00582"/>
    </source>
</evidence>
<proteinExistence type="inferred from homology"/>
<gene>
    <name evidence="3" type="ORF">SAMN04488047_1268</name>
</gene>
<organism evidence="3 4">
    <name type="scientific">Tranquillimonas alkanivorans</name>
    <dbReference type="NCBI Taxonomy" id="441119"/>
    <lineage>
        <taxon>Bacteria</taxon>
        <taxon>Pseudomonadati</taxon>
        <taxon>Pseudomonadota</taxon>
        <taxon>Alphaproteobacteria</taxon>
        <taxon>Rhodobacterales</taxon>
        <taxon>Roseobacteraceae</taxon>
        <taxon>Tranquillimonas</taxon>
    </lineage>
</organism>
<dbReference type="PANTHER" id="PTHR46268">
    <property type="entry name" value="STRESS RESPONSE PROTEIN NHAX"/>
    <property type="match status" value="1"/>
</dbReference>
<dbReference type="STRING" id="441119.SAMN04488047_1268"/>
<name>A0A1I5V0X0_9RHOB</name>
<evidence type="ECO:0000313" key="3">
    <source>
        <dbReference type="EMBL" id="SFQ01153.1"/>
    </source>
</evidence>
<dbReference type="Pfam" id="PF00582">
    <property type="entry name" value="Usp"/>
    <property type="match status" value="1"/>
</dbReference>
<comment type="similarity">
    <text evidence="1">Belongs to the universal stress protein A family.</text>
</comment>
<accession>A0A1I5V0X0</accession>
<dbReference type="RefSeq" id="WP_245759336.1">
    <property type="nucleotide sequence ID" value="NZ_FOXA01000026.1"/>
</dbReference>
<reference evidence="3 4" key="1">
    <citation type="submission" date="2016-10" db="EMBL/GenBank/DDBJ databases">
        <authorList>
            <person name="de Groot N.N."/>
        </authorList>
    </citation>
    <scope>NUCLEOTIDE SEQUENCE [LARGE SCALE GENOMIC DNA]</scope>
    <source>
        <strain evidence="3 4">DSM 19547</strain>
    </source>
</reference>
<dbReference type="AlphaFoldDB" id="A0A1I5V0X0"/>